<evidence type="ECO:0000259" key="3">
    <source>
        <dbReference type="Pfam" id="PF00497"/>
    </source>
</evidence>
<keyword evidence="5" id="KW-1185">Reference proteome</keyword>
<name>A0A515EP36_9BURK</name>
<gene>
    <name evidence="4" type="ORF">EXZ61_09545</name>
</gene>
<organism evidence="4 5">
    <name type="scientific">Rhodoferax aquaticus</name>
    <dbReference type="NCBI Taxonomy" id="2527691"/>
    <lineage>
        <taxon>Bacteria</taxon>
        <taxon>Pseudomonadati</taxon>
        <taxon>Pseudomonadota</taxon>
        <taxon>Betaproteobacteria</taxon>
        <taxon>Burkholderiales</taxon>
        <taxon>Comamonadaceae</taxon>
        <taxon>Rhodoferax</taxon>
    </lineage>
</organism>
<dbReference type="PANTHER" id="PTHR35936:SF25">
    <property type="entry name" value="ABC TRANSPORTER SUBSTRATE-BINDING PROTEIN"/>
    <property type="match status" value="1"/>
</dbReference>
<evidence type="ECO:0000256" key="2">
    <source>
        <dbReference type="SAM" id="SignalP"/>
    </source>
</evidence>
<dbReference type="AlphaFoldDB" id="A0A515EP36"/>
<reference evidence="5" key="1">
    <citation type="submission" date="2019-02" db="EMBL/GenBank/DDBJ databases">
        <title>Complete genome sequence of Rhodoferax sp. Gr-4.</title>
        <authorList>
            <person name="Jin L."/>
        </authorList>
    </citation>
    <scope>NUCLEOTIDE SEQUENCE [LARGE SCALE GENOMIC DNA]</scope>
    <source>
        <strain evidence="5">Gr-4</strain>
    </source>
</reference>
<feature type="chain" id="PRO_5021946802" evidence="2">
    <location>
        <begin position="33"/>
        <end position="261"/>
    </location>
</feature>
<sequence length="261" mass="28444">MPNCQGSNRRTLMKTRYILGLAVLSLAPLTHADVWTIRADNWCPYNCEPKSAQPGYMIEIIQAAAKTAGHTVDYATTPWSRALSEARNGQINGVVGMATGDREGMLVTDKLGVDTTCFFVNAGDSLKYSSPADLAKLQSVGTIQSYVYPDEFMNWQKSNPSKVQSAAGDNALELNIKKLTGKRFQAFIENETVVNYLRKSQPALKDVVSAGCMESTDLFAGFGAKNPKSADIVKAINAKTAEMKKSGELKKLLDKYGAKAW</sequence>
<dbReference type="InterPro" id="IPR001638">
    <property type="entry name" value="Solute-binding_3/MltF_N"/>
</dbReference>
<accession>A0A515EP36</accession>
<dbReference type="Proteomes" id="UP000317365">
    <property type="component" value="Chromosome"/>
</dbReference>
<dbReference type="Pfam" id="PF00497">
    <property type="entry name" value="SBP_bac_3"/>
    <property type="match status" value="1"/>
</dbReference>
<keyword evidence="1 2" id="KW-0732">Signal</keyword>
<feature type="signal peptide" evidence="2">
    <location>
        <begin position="1"/>
        <end position="32"/>
    </location>
</feature>
<dbReference type="PANTHER" id="PTHR35936">
    <property type="entry name" value="MEMBRANE-BOUND LYTIC MUREIN TRANSGLYCOSYLASE F"/>
    <property type="match status" value="1"/>
</dbReference>
<feature type="domain" description="Solute-binding protein family 3/N-terminal" evidence="3">
    <location>
        <begin position="40"/>
        <end position="257"/>
    </location>
</feature>
<dbReference type="Gene3D" id="3.40.190.10">
    <property type="entry name" value="Periplasmic binding protein-like II"/>
    <property type="match status" value="2"/>
</dbReference>
<evidence type="ECO:0000256" key="1">
    <source>
        <dbReference type="ARBA" id="ARBA00022729"/>
    </source>
</evidence>
<dbReference type="KEGG" id="rhg:EXZ61_09545"/>
<evidence type="ECO:0000313" key="5">
    <source>
        <dbReference type="Proteomes" id="UP000317365"/>
    </source>
</evidence>
<proteinExistence type="predicted"/>
<dbReference type="SUPFAM" id="SSF53850">
    <property type="entry name" value="Periplasmic binding protein-like II"/>
    <property type="match status" value="1"/>
</dbReference>
<dbReference type="EMBL" id="CP036282">
    <property type="protein sequence ID" value="QDL54385.1"/>
    <property type="molecule type" value="Genomic_DNA"/>
</dbReference>
<evidence type="ECO:0000313" key="4">
    <source>
        <dbReference type="EMBL" id="QDL54385.1"/>
    </source>
</evidence>
<protein>
    <submittedName>
        <fullName evidence="4">Transporter substrate-binding domain-containing protein</fullName>
    </submittedName>
</protein>
<reference evidence="5" key="2">
    <citation type="journal article" date="2020" name="Int. J. Syst. Evol. Microbiol.">
        <title>Genomic insights into a novel species Rhodoferax aquaticus sp. nov., isolated from freshwater.</title>
        <authorList>
            <person name="Li T."/>
            <person name="Zhuo Y."/>
            <person name="Jin C.Z."/>
            <person name="Wu X."/>
            <person name="Ko S.R."/>
            <person name="Jin F.J."/>
            <person name="Ahn C.Y."/>
            <person name="Oh H.M."/>
            <person name="Lee H.G."/>
            <person name="Jin L."/>
        </authorList>
    </citation>
    <scope>NUCLEOTIDE SEQUENCE [LARGE SCALE GENOMIC DNA]</scope>
    <source>
        <strain evidence="5">Gr-4</strain>
    </source>
</reference>